<name>A0A8I1KKJ1_9HYPH</name>
<comment type="subcellular location">
    <subcellularLocation>
        <location evidence="3">Secreted</location>
    </subcellularLocation>
    <subcellularLocation>
        <location evidence="3">Bacterial flagellum</location>
    </subcellularLocation>
</comment>
<dbReference type="GO" id="GO:0005576">
    <property type="term" value="C:extracellular region"/>
    <property type="evidence" value="ECO:0007669"/>
    <property type="project" value="UniProtKB-SubCell"/>
</dbReference>
<accession>A0A8I1KKJ1</accession>
<reference evidence="6 7" key="1">
    <citation type="submission" date="2020-12" db="EMBL/GenBank/DDBJ databases">
        <title>Revised draft genomes of Rhodomicrobium vannielii ATCC 17100 and Rhodomicrobium udaipurense JA643.</title>
        <authorList>
            <person name="Conners E.M."/>
            <person name="Davenport E.J."/>
            <person name="Bose A."/>
        </authorList>
    </citation>
    <scope>NUCLEOTIDE SEQUENCE [LARGE SCALE GENOMIC DNA]</scope>
    <source>
        <strain evidence="6 7">JA643</strain>
    </source>
</reference>
<dbReference type="SUPFAM" id="SSF64518">
    <property type="entry name" value="Phase 1 flagellin"/>
    <property type="match status" value="1"/>
</dbReference>
<evidence type="ECO:0000313" key="7">
    <source>
        <dbReference type="Proteomes" id="UP000623250"/>
    </source>
</evidence>
<dbReference type="Gene3D" id="1.20.1330.10">
    <property type="entry name" value="f41 fragment of flagellin, N-terminal domain"/>
    <property type="match status" value="1"/>
</dbReference>
<evidence type="ECO:0000259" key="5">
    <source>
        <dbReference type="Pfam" id="PF00700"/>
    </source>
</evidence>
<dbReference type="GO" id="GO:0005198">
    <property type="term" value="F:structural molecule activity"/>
    <property type="evidence" value="ECO:0007669"/>
    <property type="project" value="UniProtKB-UniRule"/>
</dbReference>
<proteinExistence type="inferred from homology"/>
<dbReference type="RefSeq" id="WP_037236268.1">
    <property type="nucleotide sequence ID" value="NZ_JAEMUK010000002.1"/>
</dbReference>
<keyword evidence="6" id="KW-0969">Cilium</keyword>
<feature type="domain" description="Flagellin C-terminal" evidence="5">
    <location>
        <begin position="239"/>
        <end position="322"/>
    </location>
</feature>
<keyword evidence="6" id="KW-0282">Flagellum</keyword>
<dbReference type="AlphaFoldDB" id="A0A8I1KKJ1"/>
<dbReference type="Proteomes" id="UP000623250">
    <property type="component" value="Unassembled WGS sequence"/>
</dbReference>
<sequence length="323" mass="33072">MTSILTNNAANTALLNLQNTVKNLDKTQNEISTGLRVSTAADNASYYSIATSLKSDSSALTTISDSLDVADSTLSTATSAIDEISNVLSKIKDSLVTATTQGADRTKIQAEVATYQAQLKTISDAASLNGQNYLSVDSGATGYNDTASFVASLSRSSDGSVSYGTITFSKSDTALFDADATGTGILDAVDTATSGSYTAADGTVTNSTAGTGKSVANFDISALTDSAADQATLNAFQKQVEAAIKSVTAAASVLGSTQSRIESQKDFVDSLTTSVDAGVSSLVDADMNEASTRLSALQVQQSLGVQALSIANESSQSVLKLFQ</sequence>
<dbReference type="InterPro" id="IPR001029">
    <property type="entry name" value="Flagellin_N"/>
</dbReference>
<comment type="caution">
    <text evidence="6">The sequence shown here is derived from an EMBL/GenBank/DDBJ whole genome shotgun (WGS) entry which is preliminary data.</text>
</comment>
<dbReference type="GO" id="GO:0009288">
    <property type="term" value="C:bacterial-type flagellum"/>
    <property type="evidence" value="ECO:0007669"/>
    <property type="project" value="UniProtKB-SubCell"/>
</dbReference>
<dbReference type="PANTHER" id="PTHR42792:SF2">
    <property type="entry name" value="FLAGELLIN"/>
    <property type="match status" value="1"/>
</dbReference>
<comment type="similarity">
    <text evidence="1 3">Belongs to the bacterial flagellin family.</text>
</comment>
<evidence type="ECO:0000259" key="4">
    <source>
        <dbReference type="Pfam" id="PF00669"/>
    </source>
</evidence>
<dbReference type="Pfam" id="PF00700">
    <property type="entry name" value="Flagellin_C"/>
    <property type="match status" value="1"/>
</dbReference>
<dbReference type="PANTHER" id="PTHR42792">
    <property type="entry name" value="FLAGELLIN"/>
    <property type="match status" value="1"/>
</dbReference>
<dbReference type="EMBL" id="JAEMUK010000002">
    <property type="protein sequence ID" value="MBJ7542008.1"/>
    <property type="molecule type" value="Genomic_DNA"/>
</dbReference>
<keyword evidence="2 3" id="KW-0975">Bacterial flagellum</keyword>
<comment type="function">
    <text evidence="3">Flagellin is the subunit protein which polymerizes to form the filaments of bacterial flagella.</text>
</comment>
<evidence type="ECO:0000256" key="2">
    <source>
        <dbReference type="ARBA" id="ARBA00023143"/>
    </source>
</evidence>
<keyword evidence="6" id="KW-0966">Cell projection</keyword>
<feature type="domain" description="Flagellin N-terminal" evidence="4">
    <location>
        <begin position="4"/>
        <end position="135"/>
    </location>
</feature>
<evidence type="ECO:0000256" key="3">
    <source>
        <dbReference type="RuleBase" id="RU362073"/>
    </source>
</evidence>
<keyword evidence="7" id="KW-1185">Reference proteome</keyword>
<keyword evidence="3" id="KW-0964">Secreted</keyword>
<gene>
    <name evidence="6" type="ORF">JDN41_00360</name>
</gene>
<evidence type="ECO:0000256" key="1">
    <source>
        <dbReference type="ARBA" id="ARBA00005709"/>
    </source>
</evidence>
<dbReference type="PRINTS" id="PR00207">
    <property type="entry name" value="FLAGELLIN"/>
</dbReference>
<evidence type="ECO:0000313" key="6">
    <source>
        <dbReference type="EMBL" id="MBJ7542008.1"/>
    </source>
</evidence>
<dbReference type="InterPro" id="IPR001492">
    <property type="entry name" value="Flagellin"/>
</dbReference>
<protein>
    <recommendedName>
        <fullName evidence="3">Flagellin</fullName>
    </recommendedName>
</protein>
<dbReference type="InterPro" id="IPR046358">
    <property type="entry name" value="Flagellin_C"/>
</dbReference>
<dbReference type="Pfam" id="PF00669">
    <property type="entry name" value="Flagellin_N"/>
    <property type="match status" value="1"/>
</dbReference>
<organism evidence="6 7">
    <name type="scientific">Rhodomicrobium udaipurense</name>
    <dbReference type="NCBI Taxonomy" id="1202716"/>
    <lineage>
        <taxon>Bacteria</taxon>
        <taxon>Pseudomonadati</taxon>
        <taxon>Pseudomonadota</taxon>
        <taxon>Alphaproteobacteria</taxon>
        <taxon>Hyphomicrobiales</taxon>
        <taxon>Hyphomicrobiaceae</taxon>
        <taxon>Rhodomicrobium</taxon>
    </lineage>
</organism>